<dbReference type="Gene3D" id="3.20.20.150">
    <property type="entry name" value="Divalent-metal-dependent TIM barrel enzymes"/>
    <property type="match status" value="1"/>
</dbReference>
<dbReference type="PANTHER" id="PTHR12110:SF41">
    <property type="entry name" value="INOSOSE DEHYDRATASE"/>
    <property type="match status" value="1"/>
</dbReference>
<evidence type="ECO:0000313" key="2">
    <source>
        <dbReference type="EMBL" id="SFB83675.1"/>
    </source>
</evidence>
<name>A0A1I1E964_9GAMM</name>
<organism evidence="2 3">
    <name type="scientific">Marinospirillum celere</name>
    <dbReference type="NCBI Taxonomy" id="1122252"/>
    <lineage>
        <taxon>Bacteria</taxon>
        <taxon>Pseudomonadati</taxon>
        <taxon>Pseudomonadota</taxon>
        <taxon>Gammaproteobacteria</taxon>
        <taxon>Oceanospirillales</taxon>
        <taxon>Oceanospirillaceae</taxon>
        <taxon>Marinospirillum</taxon>
    </lineage>
</organism>
<dbReference type="STRING" id="1122252.SAMN05660443_0448"/>
<dbReference type="GO" id="GO:0016853">
    <property type="term" value="F:isomerase activity"/>
    <property type="evidence" value="ECO:0007669"/>
    <property type="project" value="UniProtKB-KW"/>
</dbReference>
<reference evidence="2 3" key="1">
    <citation type="submission" date="2016-10" db="EMBL/GenBank/DDBJ databases">
        <authorList>
            <person name="de Groot N.N."/>
        </authorList>
    </citation>
    <scope>NUCLEOTIDE SEQUENCE [LARGE SCALE GENOMIC DNA]</scope>
    <source>
        <strain evidence="2 3">DSM 18438</strain>
    </source>
</reference>
<keyword evidence="2" id="KW-0413">Isomerase</keyword>
<dbReference type="InterPro" id="IPR050312">
    <property type="entry name" value="IolE/XylAMocC-like"/>
</dbReference>
<dbReference type="InterPro" id="IPR036237">
    <property type="entry name" value="Xyl_isomerase-like_sf"/>
</dbReference>
<dbReference type="InterPro" id="IPR013022">
    <property type="entry name" value="Xyl_isomerase-like_TIM-brl"/>
</dbReference>
<dbReference type="AlphaFoldDB" id="A0A1I1E964"/>
<dbReference type="EMBL" id="FOLH01000001">
    <property type="protein sequence ID" value="SFB83675.1"/>
    <property type="molecule type" value="Genomic_DNA"/>
</dbReference>
<dbReference type="OrthoDB" id="9815124at2"/>
<gene>
    <name evidence="2" type="ORF">SAMN05660443_0448</name>
</gene>
<sequence length="264" mass="29909">MRFRQALVSVTLNHLPTHEVISLALEAGLEGIEWSGRNHLPVGDLKSAAFIQQQMKKAGLAVLAYGSYLRFNEPAFEQNQLWQRTIETALALGAPAIRVWAGQQGSASVSFEERVALVNRAQAFADLAQHQGLAVYFEFHRKTLTDTPESALNFLHEIDRSSVKSLWQPHVNLPLEEQLRSLELMLPQLAYLHCFFWGLKGSKERYPLQEGGALWQPLLEAALLYGHKDLDLWVAIEFVKDDKIEQLREDAAYLQQLLHTLNSN</sequence>
<dbReference type="PANTHER" id="PTHR12110">
    <property type="entry name" value="HYDROXYPYRUVATE ISOMERASE"/>
    <property type="match status" value="1"/>
</dbReference>
<evidence type="ECO:0000259" key="1">
    <source>
        <dbReference type="Pfam" id="PF01261"/>
    </source>
</evidence>
<dbReference type="SUPFAM" id="SSF51658">
    <property type="entry name" value="Xylose isomerase-like"/>
    <property type="match status" value="1"/>
</dbReference>
<evidence type="ECO:0000313" key="3">
    <source>
        <dbReference type="Proteomes" id="UP000199058"/>
    </source>
</evidence>
<proteinExistence type="predicted"/>
<dbReference type="Pfam" id="PF01261">
    <property type="entry name" value="AP_endonuc_2"/>
    <property type="match status" value="1"/>
</dbReference>
<accession>A0A1I1E964</accession>
<dbReference type="RefSeq" id="WP_091958497.1">
    <property type="nucleotide sequence ID" value="NZ_FOLH01000001.1"/>
</dbReference>
<dbReference type="Proteomes" id="UP000199058">
    <property type="component" value="Unassembled WGS sequence"/>
</dbReference>
<keyword evidence="3" id="KW-1185">Reference proteome</keyword>
<protein>
    <submittedName>
        <fullName evidence="2">Sugar phosphate isomerase/epimerase</fullName>
    </submittedName>
</protein>
<feature type="domain" description="Xylose isomerase-like TIM barrel" evidence="1">
    <location>
        <begin position="22"/>
        <end position="172"/>
    </location>
</feature>